<dbReference type="GO" id="GO:0005739">
    <property type="term" value="C:mitochondrion"/>
    <property type="evidence" value="ECO:0007669"/>
    <property type="project" value="TreeGrafter"/>
</dbReference>
<dbReference type="SUPFAM" id="SSF52540">
    <property type="entry name" value="P-loop containing nucleoside triphosphate hydrolases"/>
    <property type="match status" value="1"/>
</dbReference>
<accession>A0A0S4JAV8</accession>
<dbReference type="OMA" id="WRWYTPP"/>
<dbReference type="PANTHER" id="PTHR46434:SF1">
    <property type="entry name" value="GENETIC INTERACTOR OF PROHIBITINS 3, MITOCHONDRIAL"/>
    <property type="match status" value="1"/>
</dbReference>
<dbReference type="VEuPathDB" id="TriTrypDB:BSAL_10350"/>
<dbReference type="Gene3D" id="3.40.50.300">
    <property type="entry name" value="P-loop containing nucleotide triphosphate hydrolases"/>
    <property type="match status" value="1"/>
</dbReference>
<proteinExistence type="predicted"/>
<dbReference type="InterPro" id="IPR050896">
    <property type="entry name" value="Mito_lipid_metab_GTPase"/>
</dbReference>
<dbReference type="InterPro" id="IPR027417">
    <property type="entry name" value="P-loop_NTPase"/>
</dbReference>
<dbReference type="Proteomes" id="UP000051952">
    <property type="component" value="Unassembled WGS sequence"/>
</dbReference>
<reference evidence="3" key="1">
    <citation type="submission" date="2015-09" db="EMBL/GenBank/DDBJ databases">
        <authorList>
            <consortium name="Pathogen Informatics"/>
        </authorList>
    </citation>
    <scope>NUCLEOTIDE SEQUENCE [LARGE SCALE GENOMIC DNA]</scope>
    <source>
        <strain evidence="3">Lake Konstanz</strain>
    </source>
</reference>
<organism evidence="2 3">
    <name type="scientific">Bodo saltans</name>
    <name type="common">Flagellated protozoan</name>
    <dbReference type="NCBI Taxonomy" id="75058"/>
    <lineage>
        <taxon>Eukaryota</taxon>
        <taxon>Discoba</taxon>
        <taxon>Euglenozoa</taxon>
        <taxon>Kinetoplastea</taxon>
        <taxon>Metakinetoplastina</taxon>
        <taxon>Eubodonida</taxon>
        <taxon>Bodonidae</taxon>
        <taxon>Bodo</taxon>
    </lineage>
</organism>
<dbReference type="EMBL" id="CYKH01001528">
    <property type="protein sequence ID" value="CUG87483.1"/>
    <property type="molecule type" value="Genomic_DNA"/>
</dbReference>
<evidence type="ECO:0000256" key="1">
    <source>
        <dbReference type="SAM" id="MobiDB-lite"/>
    </source>
</evidence>
<evidence type="ECO:0000313" key="2">
    <source>
        <dbReference type="EMBL" id="CUG87483.1"/>
    </source>
</evidence>
<gene>
    <name evidence="2" type="ORF">BSAL_10350</name>
</gene>
<dbReference type="AlphaFoldDB" id="A0A0S4JAV8"/>
<keyword evidence="3" id="KW-1185">Reference proteome</keyword>
<dbReference type="PANTHER" id="PTHR46434">
    <property type="entry name" value="GENETIC INTERACTOR OF PROHIBITINS 3, MITOCHONDRIAL"/>
    <property type="match status" value="1"/>
</dbReference>
<evidence type="ECO:0000313" key="3">
    <source>
        <dbReference type="Proteomes" id="UP000051952"/>
    </source>
</evidence>
<protein>
    <recommendedName>
        <fullName evidence="4">G domain-containing protein</fullName>
    </recommendedName>
</protein>
<feature type="region of interest" description="Disordered" evidence="1">
    <location>
        <begin position="144"/>
        <end position="163"/>
    </location>
</feature>
<evidence type="ECO:0008006" key="4">
    <source>
        <dbReference type="Google" id="ProtNLM"/>
    </source>
</evidence>
<name>A0A0S4JAV8_BODSA</name>
<dbReference type="OrthoDB" id="1696305at2759"/>
<dbReference type="CDD" id="cd00882">
    <property type="entry name" value="Ras_like_GTPase"/>
    <property type="match status" value="1"/>
</dbReference>
<sequence>MLPTSLLLKKRAIPLGLSKKRYFQKLSSPGASKPWRNMKRTSDGVMEITSHSTEPPISTTSSMRQLADRMPLINPSGVTPIAGNYNSSMGSVKQIGSSEGSEEFPLVFSPRDENASIDHQADLSASPHVVSRLPFGNQLDLSVTSVTTNSDDGNSSPVPMSLQSMKRTRQEAAESVKLPKHLNQLFHKIMGWTNEAVTIDKSHPLVGSADDNNSAVSENNNELKPLKAKYDATKAKVQYGLLMDDYEKDRFAVENRLKVEGEYFEKKFLEWEGMKILDNDAAQTFQETKENKGSMVMHTSNKFRIPVPGRDPCSGCGAMLQEKDENQFGYVKRNQIENYIRKESDVIKLRAEYADRMSELQTHWEKNGRRVGEEWLDFMTQDEFDAIYRHKPRAFVCDRCNALENIGSEGRKKVMPAPDFSEQLRALKEKSCVIVLVVDVTDFPGSMVYDLPGLISMNNKVIIAVNKCDCIRMRRFGYKGDDLGVSRRLTSERHIKSWVIKIATQFGLPRHQIVDVVPVSANRGWNMENLLTTIESASNLNLRRNHKPLKTYFVGVANVGKSSLINALAHHLFVPQPPHPESTKVYYTHTNKAGKESVHWRWYTPPSVHRAETINIPSRRQKDASKLMTVSSLPGTTVAANAVRISLTGNDGSDTFFFDTPGLFPHWHESSPLTLHEMRRTLIRKYRNAECYVLLPGHSLFLGGLAVIDVVRGTPRGLLMMTYTSSKVRNAVINTEASDEFWAEHLGTLLTPPGSLEQIGDLRLTESKSYLFECFGRHRLRPKADLYVCGLGWVSFCVGQPCDVVLRVRTLPGVVHGVRDPLRYNDLRGWNRWPKLTNRYKAKKEGKDNSVDKVIRLTSREVSPAEAASEPLKLVERAQHDKHTAAAAEPFADIMTELERHGKL</sequence>